<keyword evidence="4" id="KW-1185">Reference proteome</keyword>
<dbReference type="Pfam" id="PF00797">
    <property type="entry name" value="Acetyltransf_2"/>
    <property type="match status" value="1"/>
</dbReference>
<dbReference type="PANTHER" id="PTHR11786:SF0">
    <property type="entry name" value="ARYLAMINE N-ACETYLTRANSFERASE 4-RELATED"/>
    <property type="match status" value="1"/>
</dbReference>
<dbReference type="EMBL" id="BSPC01000005">
    <property type="protein sequence ID" value="GLS17140.1"/>
    <property type="molecule type" value="Genomic_DNA"/>
</dbReference>
<organism evidence="3 4">
    <name type="scientific">Labrys miyagiensis</name>
    <dbReference type="NCBI Taxonomy" id="346912"/>
    <lineage>
        <taxon>Bacteria</taxon>
        <taxon>Pseudomonadati</taxon>
        <taxon>Pseudomonadota</taxon>
        <taxon>Alphaproteobacteria</taxon>
        <taxon>Hyphomicrobiales</taxon>
        <taxon>Xanthobacteraceae</taxon>
        <taxon>Labrys</taxon>
    </lineage>
</organism>
<sequence>MNLELDGRPTVLRENELFMSEDIFDKNAWLRRIGHTGSCAPTLETLQALILEHSTAISYESIDVLLGRPPKLDLASLQQKLVAGGRGGYCFEQNLLFRAGLRSLGFNVTSLQARVVRGLAIDAPRPALHIVLRVDLPEGPFLADVGFGNLAPTAPLVLCPDIEQETPHETMRFVQMGEELTLQSKLGATWEHIYRVVSLPRVDAEYEICNWFTASHPDSPYRSNLIAARPGPDRTRITLFNARLTIRHVTGEADRRILRGVLEYYSVISETFGISLSREVVARALETVESRGFLGPPHPFFA</sequence>
<comment type="similarity">
    <text evidence="1 2">Belongs to the arylamine N-acetyltransferase family.</text>
</comment>
<dbReference type="SUPFAM" id="SSF54001">
    <property type="entry name" value="Cysteine proteinases"/>
    <property type="match status" value="1"/>
</dbReference>
<comment type="caution">
    <text evidence="3">The sequence shown here is derived from an EMBL/GenBank/DDBJ whole genome shotgun (WGS) entry which is preliminary data.</text>
</comment>
<dbReference type="PRINTS" id="PR01543">
    <property type="entry name" value="ANATRNSFRASE"/>
</dbReference>
<dbReference type="InterPro" id="IPR038765">
    <property type="entry name" value="Papain-like_cys_pep_sf"/>
</dbReference>
<dbReference type="Gene3D" id="2.40.128.150">
    <property type="entry name" value="Cysteine proteinases"/>
    <property type="match status" value="1"/>
</dbReference>
<dbReference type="Gene3D" id="3.30.2140.10">
    <property type="entry name" value="Arylamine N-acetyltransferase"/>
    <property type="match status" value="1"/>
</dbReference>
<evidence type="ECO:0000256" key="2">
    <source>
        <dbReference type="RuleBase" id="RU003452"/>
    </source>
</evidence>
<proteinExistence type="inferred from homology"/>
<reference evidence="4" key="1">
    <citation type="journal article" date="2019" name="Int. J. Syst. Evol. Microbiol.">
        <title>The Global Catalogue of Microorganisms (GCM) 10K type strain sequencing project: providing services to taxonomists for standard genome sequencing and annotation.</title>
        <authorList>
            <consortium name="The Broad Institute Genomics Platform"/>
            <consortium name="The Broad Institute Genome Sequencing Center for Infectious Disease"/>
            <person name="Wu L."/>
            <person name="Ma J."/>
        </authorList>
    </citation>
    <scope>NUCLEOTIDE SEQUENCE [LARGE SCALE GENOMIC DNA]</scope>
    <source>
        <strain evidence="4">NBRC 101365</strain>
    </source>
</reference>
<accession>A0ABQ6CEB1</accession>
<name>A0ABQ6CEB1_9HYPH</name>
<evidence type="ECO:0000313" key="3">
    <source>
        <dbReference type="EMBL" id="GLS17140.1"/>
    </source>
</evidence>
<gene>
    <name evidence="3" type="ORF">GCM10007874_01550</name>
</gene>
<evidence type="ECO:0000256" key="1">
    <source>
        <dbReference type="ARBA" id="ARBA00006547"/>
    </source>
</evidence>
<dbReference type="InterPro" id="IPR001447">
    <property type="entry name" value="Arylamine_N-AcTrfase"/>
</dbReference>
<protein>
    <submittedName>
        <fullName evidence="3">N-hydroxyarylamine O-acetyltransferase</fullName>
    </submittedName>
</protein>
<evidence type="ECO:0000313" key="4">
    <source>
        <dbReference type="Proteomes" id="UP001156882"/>
    </source>
</evidence>
<dbReference type="PANTHER" id="PTHR11786">
    <property type="entry name" value="N-HYDROXYARYLAMINE O-ACETYLTRANSFERASE"/>
    <property type="match status" value="1"/>
</dbReference>
<dbReference type="Proteomes" id="UP001156882">
    <property type="component" value="Unassembled WGS sequence"/>
</dbReference>